<dbReference type="RefSeq" id="WP_321565878.1">
    <property type="nucleotide sequence ID" value="NZ_CP139558.1"/>
</dbReference>
<organism evidence="1 2">
    <name type="scientific">Mucilaginibacter sabulilitoris</name>
    <dbReference type="NCBI Taxonomy" id="1173583"/>
    <lineage>
        <taxon>Bacteria</taxon>
        <taxon>Pseudomonadati</taxon>
        <taxon>Bacteroidota</taxon>
        <taxon>Sphingobacteriia</taxon>
        <taxon>Sphingobacteriales</taxon>
        <taxon>Sphingobacteriaceae</taxon>
        <taxon>Mucilaginibacter</taxon>
    </lineage>
</organism>
<reference evidence="1 2" key="1">
    <citation type="submission" date="2023-11" db="EMBL/GenBank/DDBJ databases">
        <title>Analysis of the Genomes of Mucilaginibacter gossypii cycad 4 and M. sabulilitoris SNA2: microbes with the potential for plant growth promotion.</title>
        <authorList>
            <person name="Hirsch A.M."/>
            <person name="Humm E."/>
            <person name="Rubbi M."/>
            <person name="Del Vecchio G."/>
            <person name="Ha S.M."/>
            <person name="Pellegrini M."/>
            <person name="Gunsalus R.P."/>
        </authorList>
    </citation>
    <scope>NUCLEOTIDE SEQUENCE [LARGE SCALE GENOMIC DNA]</scope>
    <source>
        <strain evidence="1 2">SNA2</strain>
    </source>
</reference>
<gene>
    <name evidence="1" type="ORF">SNE25_14800</name>
</gene>
<name>A0ABZ0U089_9SPHI</name>
<proteinExistence type="predicted"/>
<evidence type="ECO:0000313" key="1">
    <source>
        <dbReference type="EMBL" id="WPU96790.1"/>
    </source>
</evidence>
<keyword evidence="2" id="KW-1185">Reference proteome</keyword>
<evidence type="ECO:0000313" key="2">
    <source>
        <dbReference type="Proteomes" id="UP001324380"/>
    </source>
</evidence>
<dbReference type="Proteomes" id="UP001324380">
    <property type="component" value="Chromosome"/>
</dbReference>
<protein>
    <recommendedName>
        <fullName evidence="3">DUF3352 domain-containing protein</fullName>
    </recommendedName>
</protein>
<evidence type="ECO:0008006" key="3">
    <source>
        <dbReference type="Google" id="ProtNLM"/>
    </source>
</evidence>
<sequence>MKRLIVTTLILLAATVAITVVYFKNLSPPGVRTSQVMRTIPDNAVAVFEFNNEKGFYDIFKGSQLLSAVMGKDKLAELDTLRKLLLASPRLDQFFNEQNIFISVHPSSSDNINLLITTTATSGFKIDAFTGLNTQPNSGLLITPVRNNIGLEYDVLIKAINKHFYITQKEDNIFAGSFSKDLIAQSILYRDDKNRNVFIPLPEQQNANSLANLYLNYSQLTPLFDQLFKNKNTDIFKSFNLLPALAALSLNYKNDALMFNGFTNLQHNHVASYLNLFAAQQPVANHLKEIFPSTTAYSLNFAISDASKFSADLTQWHIKAGISNEKDQLFSKIKAETGLFLKPEFEHLLGNEFAVVTTRYQEKYAIIAVKDGSKLLPLMRNISTMINDNVGQFNYSKVPFYLLGDAFSIFRKPYFKIFDNYLILATTESELTSYTDTYYNRKFINKIDQYNQFDNLLAERSSVAFFINFKNAQPILKRDLKDTFYDALENSNPGWKNFYAASYQLTASDKNFYTNFCMRLNSTDTTDIKK</sequence>
<dbReference type="EMBL" id="CP139558">
    <property type="protein sequence ID" value="WPU96790.1"/>
    <property type="molecule type" value="Genomic_DNA"/>
</dbReference>
<accession>A0ABZ0U089</accession>